<keyword evidence="5 8" id="KW-1133">Transmembrane helix</keyword>
<dbReference type="NCBIfam" id="TIGR00728">
    <property type="entry name" value="OPT_sfam"/>
    <property type="match status" value="1"/>
</dbReference>
<feature type="transmembrane region" description="Helical" evidence="8">
    <location>
        <begin position="381"/>
        <end position="405"/>
    </location>
</feature>
<keyword evidence="4 8" id="KW-0812">Transmembrane</keyword>
<feature type="transmembrane region" description="Helical" evidence="8">
    <location>
        <begin position="341"/>
        <end position="361"/>
    </location>
</feature>
<feature type="transmembrane region" description="Helical" evidence="8">
    <location>
        <begin position="426"/>
        <end position="446"/>
    </location>
</feature>
<feature type="transmembrane region" description="Helical" evidence="8">
    <location>
        <begin position="730"/>
        <end position="749"/>
    </location>
</feature>
<keyword evidence="7" id="KW-0175">Coiled coil</keyword>
<gene>
    <name evidence="9" type="ORF">LSALG_LOCUS28302</name>
</gene>
<feature type="transmembrane region" description="Helical" evidence="8">
    <location>
        <begin position="862"/>
        <end position="888"/>
    </location>
</feature>
<dbReference type="GO" id="GO:0048316">
    <property type="term" value="P:seed development"/>
    <property type="evidence" value="ECO:0007669"/>
    <property type="project" value="TreeGrafter"/>
</dbReference>
<evidence type="ECO:0000256" key="7">
    <source>
        <dbReference type="SAM" id="Coils"/>
    </source>
</evidence>
<dbReference type="PANTHER" id="PTHR31645:SF11">
    <property type="entry name" value="METAL-NICOTIANAMINE TRANSPORTER YSL1"/>
    <property type="match status" value="1"/>
</dbReference>
<reference evidence="9" key="1">
    <citation type="submission" date="2023-04" db="EMBL/GenBank/DDBJ databases">
        <authorList>
            <person name="Vijverberg K."/>
            <person name="Xiong W."/>
            <person name="Schranz E."/>
        </authorList>
    </citation>
    <scope>NUCLEOTIDE SEQUENCE</scope>
</reference>
<dbReference type="GO" id="GO:0010039">
    <property type="term" value="P:response to iron ion"/>
    <property type="evidence" value="ECO:0007669"/>
    <property type="project" value="TreeGrafter"/>
</dbReference>
<dbReference type="Pfam" id="PF03169">
    <property type="entry name" value="OPT"/>
    <property type="match status" value="1"/>
</dbReference>
<dbReference type="EMBL" id="OX465082">
    <property type="protein sequence ID" value="CAI9289046.1"/>
    <property type="molecule type" value="Genomic_DNA"/>
</dbReference>
<keyword evidence="6 8" id="KW-0472">Membrane</keyword>
<evidence type="ECO:0000313" key="10">
    <source>
        <dbReference type="Proteomes" id="UP001177003"/>
    </source>
</evidence>
<evidence type="ECO:0000256" key="5">
    <source>
        <dbReference type="ARBA" id="ARBA00022989"/>
    </source>
</evidence>
<evidence type="ECO:0000256" key="2">
    <source>
        <dbReference type="ARBA" id="ARBA00010276"/>
    </source>
</evidence>
<feature type="transmembrane region" description="Helical" evidence="8">
    <location>
        <begin position="458"/>
        <end position="475"/>
    </location>
</feature>
<evidence type="ECO:0000256" key="3">
    <source>
        <dbReference type="ARBA" id="ARBA00022448"/>
    </source>
</evidence>
<accession>A0AA36EAC5</accession>
<proteinExistence type="inferred from homology"/>
<keyword evidence="3" id="KW-0813">Transport</keyword>
<feature type="transmembrane region" description="Helical" evidence="8">
    <location>
        <begin position="496"/>
        <end position="516"/>
    </location>
</feature>
<dbReference type="Proteomes" id="UP001177003">
    <property type="component" value="Chromosome 6"/>
</dbReference>
<evidence type="ECO:0000313" key="9">
    <source>
        <dbReference type="EMBL" id="CAI9289046.1"/>
    </source>
</evidence>
<feature type="coiled-coil region" evidence="7">
    <location>
        <begin position="86"/>
        <end position="154"/>
    </location>
</feature>
<feature type="transmembrane region" description="Helical" evidence="8">
    <location>
        <begin position="903"/>
        <end position="924"/>
    </location>
</feature>
<dbReference type="InterPro" id="IPR045035">
    <property type="entry name" value="YSL-like"/>
</dbReference>
<feature type="transmembrane region" description="Helical" evidence="8">
    <location>
        <begin position="186"/>
        <end position="206"/>
    </location>
</feature>
<feature type="transmembrane region" description="Helical" evidence="8">
    <location>
        <begin position="681"/>
        <end position="701"/>
    </location>
</feature>
<organism evidence="9 10">
    <name type="scientific">Lactuca saligna</name>
    <name type="common">Willowleaf lettuce</name>
    <dbReference type="NCBI Taxonomy" id="75948"/>
    <lineage>
        <taxon>Eukaryota</taxon>
        <taxon>Viridiplantae</taxon>
        <taxon>Streptophyta</taxon>
        <taxon>Embryophyta</taxon>
        <taxon>Tracheophyta</taxon>
        <taxon>Spermatophyta</taxon>
        <taxon>Magnoliopsida</taxon>
        <taxon>eudicotyledons</taxon>
        <taxon>Gunneridae</taxon>
        <taxon>Pentapetalae</taxon>
        <taxon>asterids</taxon>
        <taxon>campanulids</taxon>
        <taxon>Asterales</taxon>
        <taxon>Asteraceae</taxon>
        <taxon>Cichorioideae</taxon>
        <taxon>Cichorieae</taxon>
        <taxon>Lactucinae</taxon>
        <taxon>Lactuca</taxon>
    </lineage>
</organism>
<dbReference type="AlphaFoldDB" id="A0AA36EAC5"/>
<feature type="transmembrane region" description="Helical" evidence="8">
    <location>
        <begin position="212"/>
        <end position="234"/>
    </location>
</feature>
<evidence type="ECO:0000256" key="4">
    <source>
        <dbReference type="ARBA" id="ARBA00022692"/>
    </source>
</evidence>
<evidence type="ECO:0000256" key="1">
    <source>
        <dbReference type="ARBA" id="ARBA00004141"/>
    </source>
</evidence>
<comment type="subcellular location">
    <subcellularLocation>
        <location evidence="1">Membrane</location>
        <topology evidence="1">Multi-pass membrane protein</topology>
    </subcellularLocation>
</comment>
<name>A0AA36EAC5_LACSI</name>
<dbReference type="PANTHER" id="PTHR31645">
    <property type="entry name" value="OLIGOPEPTIDE TRANSPORTER YGL114W-RELATED"/>
    <property type="match status" value="1"/>
</dbReference>
<evidence type="ECO:0000256" key="6">
    <source>
        <dbReference type="ARBA" id="ARBA00023136"/>
    </source>
</evidence>
<protein>
    <submittedName>
        <fullName evidence="9">Uncharacterized protein</fullName>
    </submittedName>
</protein>
<keyword evidence="10" id="KW-1185">Reference proteome</keyword>
<dbReference type="GO" id="GO:0005886">
    <property type="term" value="C:plasma membrane"/>
    <property type="evidence" value="ECO:0007669"/>
    <property type="project" value="TreeGrafter"/>
</dbReference>
<evidence type="ECO:0000256" key="8">
    <source>
        <dbReference type="SAM" id="Phobius"/>
    </source>
</evidence>
<dbReference type="GO" id="GO:0051980">
    <property type="term" value="F:iron-nicotianamine transmembrane transporter activity"/>
    <property type="evidence" value="ECO:0007669"/>
    <property type="project" value="TreeGrafter"/>
</dbReference>
<feature type="transmembrane region" description="Helical" evidence="8">
    <location>
        <begin position="536"/>
        <end position="561"/>
    </location>
</feature>
<comment type="similarity">
    <text evidence="2">Belongs to the YSL (TC 2.A.67.2) family.</text>
</comment>
<sequence length="937" mass="103048">MATIPNPTLIYSPKSSNQLTNIQFYIRSKPFRSSSSSRSGSFAVKCSNPVTDNGSADQSNNGGGLKNLLSGIVDERVNQLLNSEENRTLLDGLDKATQRVELAKRELAQIEKQEIENQKIKEYINQLESRASEIEECQKELSEARALVEEAERSLEGEVGDKNSMMTETEREAMYKNKERFESVKAASISAIVGTLAGLPISLSQATDASQLILPSVITLISCALFGVTFRYAVRRDLDNFQLKSGTSAAFGFVKGLATLAGGPPMELEAGSILSHTFSGAVFVSENLLIFLFAGVEKLEDMKETGEIEKEREEVGQEKKDDDYDHHLQASKRLQPWTKQITIRGVIASVILGCIYTVIAMKLNLTTGIPFVPFTRHENTMIQTCSVACYSIAIGAGFGSFLFALNKKTYELAGGANSPGTYKELHVGWMTGYSFLICFAGLFVLIPLRKILIIDYKLIFPSGMATAVLINGFHSQGDDMAKKQIKGFAKYFSFSFLWAIFQWFFTGKGVCGFAHFPTFGLEAYKKTFYFNFSMTYVGTGMICPPIVSFSLLFGAVISWGIMWPLIENQKGEWFPNNVPESSMESLNGYKVFISIALLLGDGLYNFTKILYFTYASIYGRLKRENPGLAVGSEKEVTEAERLQNEVFVKEAIPMWFAVIGYTSFSIINAFVIPLIFPEVKWFYIIIAYIIAPSLAFCNAYGNGLTDWDMAYNYSKIGLFMMAALAGKHHGVVAGLVGCGVMKAVLFISSTLMHDLKTGHVTLTSPRTMLLSQTIGTAIGCVVSPLTLSLFTKAFDVGNPNGEYKAPFAIVFRNMAIIGVQGFSALPKHCLDLCYGFFAFSVGVNIVKDLLPKKIGKWMPLPICMAVPFLVGGYFSIDMCVGSLVVLVWQKVNVKKADLMSTSVASGLICGEGLWILPAAVLSLAKIRPPICMKFLSS</sequence>
<feature type="transmembrane region" description="Helical" evidence="8">
    <location>
        <begin position="651"/>
        <end position="675"/>
    </location>
</feature>
<dbReference type="GO" id="GO:0035673">
    <property type="term" value="F:oligopeptide transmembrane transporter activity"/>
    <property type="evidence" value="ECO:0007669"/>
    <property type="project" value="InterPro"/>
</dbReference>
<dbReference type="InterPro" id="IPR004813">
    <property type="entry name" value="OPT"/>
</dbReference>
<feature type="transmembrane region" description="Helical" evidence="8">
    <location>
        <begin position="769"/>
        <end position="791"/>
    </location>
</feature>